<dbReference type="PANTHER" id="PTHR10662:SF22">
    <property type="entry name" value="NUCLEAR RNA EXPORT FACTOR 1"/>
    <property type="match status" value="1"/>
</dbReference>
<dbReference type="InterPro" id="IPR032675">
    <property type="entry name" value="LRR_dom_sf"/>
</dbReference>
<dbReference type="Gene3D" id="3.80.10.10">
    <property type="entry name" value="Ribonuclease Inhibitor"/>
    <property type="match status" value="1"/>
</dbReference>
<dbReference type="InterPro" id="IPR002075">
    <property type="entry name" value="NTF2_dom"/>
</dbReference>
<evidence type="ECO:0000313" key="8">
    <source>
        <dbReference type="Proteomes" id="UP000324800"/>
    </source>
</evidence>
<keyword evidence="3" id="KW-0813">Transport</keyword>
<organism evidence="7 8">
    <name type="scientific">Streblomastix strix</name>
    <dbReference type="NCBI Taxonomy" id="222440"/>
    <lineage>
        <taxon>Eukaryota</taxon>
        <taxon>Metamonada</taxon>
        <taxon>Preaxostyla</taxon>
        <taxon>Oxymonadida</taxon>
        <taxon>Streblomastigidae</taxon>
        <taxon>Streblomastix</taxon>
    </lineage>
</organism>
<reference evidence="7 8" key="1">
    <citation type="submission" date="2019-03" db="EMBL/GenBank/DDBJ databases">
        <title>Single cell metagenomics reveals metabolic interactions within the superorganism composed of flagellate Streblomastix strix and complex community of Bacteroidetes bacteria on its surface.</title>
        <authorList>
            <person name="Treitli S.C."/>
            <person name="Kolisko M."/>
            <person name="Husnik F."/>
            <person name="Keeling P."/>
            <person name="Hampl V."/>
        </authorList>
    </citation>
    <scope>NUCLEOTIDE SEQUENCE [LARGE SCALE GENOMIC DNA]</scope>
    <source>
        <strain evidence="7">ST1C</strain>
    </source>
</reference>
<comment type="similarity">
    <text evidence="2">Belongs to the NXF family.</text>
</comment>
<evidence type="ECO:0000256" key="2">
    <source>
        <dbReference type="ARBA" id="ARBA00009285"/>
    </source>
</evidence>
<dbReference type="SUPFAM" id="SSF54427">
    <property type="entry name" value="NTF2-like"/>
    <property type="match status" value="1"/>
</dbReference>
<dbReference type="PROSITE" id="PS50177">
    <property type="entry name" value="NTF2_DOMAIN"/>
    <property type="match status" value="1"/>
</dbReference>
<comment type="caution">
    <text evidence="7">The sequence shown here is derived from an EMBL/GenBank/DDBJ whole genome shotgun (WGS) entry which is preliminary data.</text>
</comment>
<dbReference type="OrthoDB" id="25872at2759"/>
<dbReference type="InterPro" id="IPR018222">
    <property type="entry name" value="Nuclear_transport_factor_2_euk"/>
</dbReference>
<evidence type="ECO:0000313" key="7">
    <source>
        <dbReference type="EMBL" id="KAA6403194.1"/>
    </source>
</evidence>
<evidence type="ECO:0000256" key="5">
    <source>
        <dbReference type="ARBA" id="ARBA00023242"/>
    </source>
</evidence>
<gene>
    <name evidence="7" type="ORF">EZS28_001285</name>
</gene>
<dbReference type="GO" id="GO:0003723">
    <property type="term" value="F:RNA binding"/>
    <property type="evidence" value="ECO:0007669"/>
    <property type="project" value="TreeGrafter"/>
</dbReference>
<dbReference type="EMBL" id="SNRW01000129">
    <property type="protein sequence ID" value="KAA6403194.1"/>
    <property type="molecule type" value="Genomic_DNA"/>
</dbReference>
<evidence type="ECO:0000256" key="1">
    <source>
        <dbReference type="ARBA" id="ARBA00004123"/>
    </source>
</evidence>
<dbReference type="InterPro" id="IPR030217">
    <property type="entry name" value="NXF_fam"/>
</dbReference>
<comment type="subcellular location">
    <subcellularLocation>
        <location evidence="1">Nucleus</location>
    </subcellularLocation>
</comment>
<dbReference type="Pfam" id="PF22602">
    <property type="entry name" value="NXF_NTF2"/>
    <property type="match status" value="1"/>
</dbReference>
<sequence length="514" mass="59267">MNRGRKGKRFQTFYPQQNGKLSNQQQFQSSYTQPPRQQFTLEIYGIAKDVSHKRFIKFINSSVAAPVTMRNLKRPGEKIEFQVNTEDEKNNILALNGRNMDGLYKLRIIETGQAVLQKQVLLMRYIDMKYNFEERILDLEGISSDQQLRTVGIIPDFQDANFCQILLDAIRFHTRGVVQLSLANNKIQTLRHLSDLYKAAPKLRMLALQYNSIQQLKELDYIRNCNITHLSLMGNPVNNKKDKLSYKNNINTIFNNRLQFLDGEDLPNILNLEQNPLPEQLLIGQQNDEERMRAAEFLQQYFKEYDENTPAHNRMNLIAAYDDNATFSLTFNKARDNQNRNQLSGQLSQIGAILPVGDKNGIYTTNSRNLLSIQDFKQRIQLLKKGPDEIISTLKHLPLSKHTISGIDIIPMDVPVQVSGGELPQYKNWSTMVLRFSGYFQEIGQQQMGNTEQVLRPFSRTFIIIQSVSLIPKAGIPRWPLVIASDHLTISSDLDWVQRTFEIKSQNEIKAQMN</sequence>
<dbReference type="GO" id="GO:0005634">
    <property type="term" value="C:nucleus"/>
    <property type="evidence" value="ECO:0007669"/>
    <property type="project" value="UniProtKB-SubCell"/>
</dbReference>
<dbReference type="Proteomes" id="UP000324800">
    <property type="component" value="Unassembled WGS sequence"/>
</dbReference>
<evidence type="ECO:0000256" key="3">
    <source>
        <dbReference type="ARBA" id="ARBA00022448"/>
    </source>
</evidence>
<dbReference type="Pfam" id="PF24048">
    <property type="entry name" value="LRR_NXF1-5"/>
    <property type="match status" value="1"/>
</dbReference>
<protein>
    <submittedName>
        <fullName evidence="7">Putative Nuclear RNA export factor 1</fullName>
    </submittedName>
</protein>
<accession>A0A5J4X7P5</accession>
<feature type="domain" description="NTF2" evidence="6">
    <location>
        <begin position="293"/>
        <end position="490"/>
    </location>
</feature>
<dbReference type="SUPFAM" id="SSF52058">
    <property type="entry name" value="L domain-like"/>
    <property type="match status" value="1"/>
</dbReference>
<name>A0A5J4X7P5_9EUKA</name>
<dbReference type="InterPro" id="IPR032710">
    <property type="entry name" value="NTF2-like_dom_sf"/>
</dbReference>
<keyword evidence="5" id="KW-0539">Nucleus</keyword>
<dbReference type="AlphaFoldDB" id="A0A5J4X7P5"/>
<proteinExistence type="inferred from homology"/>
<evidence type="ECO:0000256" key="4">
    <source>
        <dbReference type="ARBA" id="ARBA00022816"/>
    </source>
</evidence>
<dbReference type="InterPro" id="IPR057125">
    <property type="entry name" value="NXF1/2/3/5-like_LRR"/>
</dbReference>
<dbReference type="Gene3D" id="3.10.450.50">
    <property type="match status" value="1"/>
</dbReference>
<evidence type="ECO:0000259" key="6">
    <source>
        <dbReference type="PROSITE" id="PS50177"/>
    </source>
</evidence>
<dbReference type="PANTHER" id="PTHR10662">
    <property type="entry name" value="NUCLEAR RNA EXPORT FACTOR"/>
    <property type="match status" value="1"/>
</dbReference>
<keyword evidence="4" id="KW-0509">mRNA transport</keyword>
<dbReference type="GO" id="GO:0016973">
    <property type="term" value="P:poly(A)+ mRNA export from nucleus"/>
    <property type="evidence" value="ECO:0007669"/>
    <property type="project" value="TreeGrafter"/>
</dbReference>